<dbReference type="GO" id="GO:0006351">
    <property type="term" value="P:DNA-templated transcription"/>
    <property type="evidence" value="ECO:0007669"/>
    <property type="project" value="InterPro"/>
</dbReference>
<dbReference type="OrthoDB" id="1933717at2759"/>
<evidence type="ECO:0000259" key="4">
    <source>
        <dbReference type="SMART" id="SM00906"/>
    </source>
</evidence>
<sequence length="399" mass="45243">MFAASAFVDTSTLQAAGYRFRSDLRRELFYKAKTIYESELEADSTVQIQALLLISDWHDGANAPKDPAYWMSLAISTAHRLGLHKQAYDGLDRVRRRLLWCIYAQDIRVSLKLRRPRQLKDASVMTDSLQEEDLDMGPMDDRVRSEFSECVELFNPGNSRWLHRVYLHSINLCVQIGHVLDTFYTPSWTRNAFTESPVILVPRRPHSVRMDLQAEQAFDDLAAVYAVFSREESLQHANRQAEIGSLGLSLAMQKAELNITYHLAQCILLHALLFPSRSLPSSPWKERLRRATDNLTSSLRSLCDSRPGAGFPSICLPAVSLITATRVLDLYDPDESRGVKDQSLLNYQFAKDVSRILRETHPAAGYGTWLSGETRSTATTLYIQHSPREQPSEITIAII</sequence>
<dbReference type="GeneID" id="36543516"/>
<dbReference type="Pfam" id="PF04082">
    <property type="entry name" value="Fungal_trans"/>
    <property type="match status" value="1"/>
</dbReference>
<evidence type="ECO:0000256" key="3">
    <source>
        <dbReference type="ARBA" id="ARBA00023242"/>
    </source>
</evidence>
<feature type="domain" description="Xylanolytic transcriptional activator regulatory" evidence="4">
    <location>
        <begin position="67"/>
        <end position="135"/>
    </location>
</feature>
<dbReference type="RefSeq" id="XP_024692491.1">
    <property type="nucleotide sequence ID" value="XM_024835992.1"/>
</dbReference>
<keyword evidence="3" id="KW-0539">Nucleus</keyword>
<dbReference type="AlphaFoldDB" id="A0A2I1D212"/>
<evidence type="ECO:0000256" key="1">
    <source>
        <dbReference type="ARBA" id="ARBA00023015"/>
    </source>
</evidence>
<dbReference type="GO" id="GO:0008270">
    <property type="term" value="F:zinc ion binding"/>
    <property type="evidence" value="ECO:0007669"/>
    <property type="project" value="InterPro"/>
</dbReference>
<dbReference type="Proteomes" id="UP000234254">
    <property type="component" value="Unassembled WGS sequence"/>
</dbReference>
<dbReference type="PANTHER" id="PTHR47425">
    <property type="entry name" value="FARB-RELATED"/>
    <property type="match status" value="1"/>
</dbReference>
<dbReference type="EMBL" id="MSFM01000007">
    <property type="protein sequence ID" value="PKY03897.1"/>
    <property type="molecule type" value="Genomic_DNA"/>
</dbReference>
<dbReference type="GO" id="GO:0003677">
    <property type="term" value="F:DNA binding"/>
    <property type="evidence" value="ECO:0007669"/>
    <property type="project" value="InterPro"/>
</dbReference>
<protein>
    <recommendedName>
        <fullName evidence="4">Xylanolytic transcriptional activator regulatory domain-containing protein</fullName>
    </recommendedName>
</protein>
<dbReference type="InterPro" id="IPR007219">
    <property type="entry name" value="XnlR_reg_dom"/>
</dbReference>
<name>A0A2I1D212_ASPC2</name>
<reference evidence="5" key="1">
    <citation type="submission" date="2016-12" db="EMBL/GenBank/DDBJ databases">
        <title>The genomes of Aspergillus section Nigri reveals drivers in fungal speciation.</title>
        <authorList>
            <consortium name="DOE Joint Genome Institute"/>
            <person name="Vesth T.C."/>
            <person name="Nybo J."/>
            <person name="Theobald S."/>
            <person name="Brandl J."/>
            <person name="Frisvad J.C."/>
            <person name="Nielsen K.F."/>
            <person name="Lyhne E.K."/>
            <person name="Kogle M.E."/>
            <person name="Kuo A."/>
            <person name="Riley R."/>
            <person name="Clum A."/>
            <person name="Nolan M."/>
            <person name="Lipzen A."/>
            <person name="Salamov A."/>
            <person name="Henrissat B."/>
            <person name="Wiebenga A."/>
            <person name="De vries R.P."/>
            <person name="Grigoriev I.V."/>
            <person name="Mortensen U.H."/>
            <person name="Andersen M.R."/>
            <person name="Baker S.E."/>
        </authorList>
    </citation>
    <scope>NUCLEOTIDE SEQUENCE</scope>
    <source>
        <strain evidence="5">IBT 28561</strain>
    </source>
</reference>
<evidence type="ECO:0000256" key="2">
    <source>
        <dbReference type="ARBA" id="ARBA00023163"/>
    </source>
</evidence>
<dbReference type="CDD" id="cd12148">
    <property type="entry name" value="fungal_TF_MHR"/>
    <property type="match status" value="1"/>
</dbReference>
<keyword evidence="2" id="KW-0804">Transcription</keyword>
<keyword evidence="1" id="KW-0805">Transcription regulation</keyword>
<comment type="caution">
    <text evidence="5">The sequence shown here is derived from an EMBL/GenBank/DDBJ whole genome shotgun (WGS) entry which is preliminary data.</text>
</comment>
<gene>
    <name evidence="5" type="ORF">P168DRAFT_282596</name>
</gene>
<evidence type="ECO:0000313" key="6">
    <source>
        <dbReference type="Proteomes" id="UP000234254"/>
    </source>
</evidence>
<evidence type="ECO:0000313" key="5">
    <source>
        <dbReference type="EMBL" id="PKY03897.1"/>
    </source>
</evidence>
<dbReference type="SMART" id="SM00906">
    <property type="entry name" value="Fungal_trans"/>
    <property type="match status" value="1"/>
</dbReference>
<keyword evidence="6" id="KW-1185">Reference proteome</keyword>
<dbReference type="InterPro" id="IPR052761">
    <property type="entry name" value="Fungal_Detox/Toxin_TFs"/>
</dbReference>
<dbReference type="PANTHER" id="PTHR47425:SF3">
    <property type="entry name" value="ZN(II)2CYS6 TRANSCRIPTION FACTOR (EUROFUNG)"/>
    <property type="match status" value="1"/>
</dbReference>
<accession>A0A2I1D212</accession>
<proteinExistence type="predicted"/>
<dbReference type="VEuPathDB" id="FungiDB:P168DRAFT_282596"/>
<organism evidence="5 6">
    <name type="scientific">Aspergillus campestris (strain IBT 28561)</name>
    <dbReference type="NCBI Taxonomy" id="1392248"/>
    <lineage>
        <taxon>Eukaryota</taxon>
        <taxon>Fungi</taxon>
        <taxon>Dikarya</taxon>
        <taxon>Ascomycota</taxon>
        <taxon>Pezizomycotina</taxon>
        <taxon>Eurotiomycetes</taxon>
        <taxon>Eurotiomycetidae</taxon>
        <taxon>Eurotiales</taxon>
        <taxon>Aspergillaceae</taxon>
        <taxon>Aspergillus</taxon>
        <taxon>Aspergillus subgen. Circumdati</taxon>
    </lineage>
</organism>